<accession>A0ABY7TI87</accession>
<name>A0ABY7TI87_9SPHN</name>
<dbReference type="InterPro" id="IPR018755">
    <property type="entry name" value="Phage_Mu_Gp48"/>
</dbReference>
<dbReference type="EMBL" id="CP117411">
    <property type="protein sequence ID" value="WCT72044.1"/>
    <property type="molecule type" value="Genomic_DNA"/>
</dbReference>
<dbReference type="RefSeq" id="WP_273685992.1">
    <property type="nucleotide sequence ID" value="NZ_CP117411.1"/>
</dbReference>
<proteinExistence type="predicted"/>
<organism evidence="1 2">
    <name type="scientific">Sphingomonas naphthae</name>
    <dbReference type="NCBI Taxonomy" id="1813468"/>
    <lineage>
        <taxon>Bacteria</taxon>
        <taxon>Pseudomonadati</taxon>
        <taxon>Pseudomonadota</taxon>
        <taxon>Alphaproteobacteria</taxon>
        <taxon>Sphingomonadales</taxon>
        <taxon>Sphingomonadaceae</taxon>
        <taxon>Sphingomonas</taxon>
    </lineage>
</organism>
<dbReference type="Proteomes" id="UP001220395">
    <property type="component" value="Chromosome"/>
</dbReference>
<evidence type="ECO:0000313" key="1">
    <source>
        <dbReference type="EMBL" id="WCT72044.1"/>
    </source>
</evidence>
<sequence length="237" mass="25551">MLDAARYLQQLQALLPQGQAWSRAPDAMLTRLLAAMADGMARVDARSADLLEELDPSTTLELLGDWERVAGLPDACVPVGGSIADRQTALARKIAGLGGQSVGFFVDLAARLGLDVEIREPEPFDCNSRIDGEISDDGWRAAFIVRVLPPSETIGDTPRVAIAEFTTLSTVDERLASFGAEDLECVVMRAAPAHSSPLFAYPTDPEPMLWFDFTQAPPAPAPVPPEPMLWFDFLGAS</sequence>
<keyword evidence="2" id="KW-1185">Reference proteome</keyword>
<dbReference type="Pfam" id="PF10076">
    <property type="entry name" value="Phage_Mu_Gp48"/>
    <property type="match status" value="1"/>
</dbReference>
<reference evidence="1 2" key="1">
    <citation type="submission" date="2023-02" db="EMBL/GenBank/DDBJ databases">
        <title>Genome sequence of Sphingomonas naphthae.</title>
        <authorList>
            <person name="Kim S."/>
            <person name="Heo J."/>
            <person name="Kwon S.-W."/>
        </authorList>
    </citation>
    <scope>NUCLEOTIDE SEQUENCE [LARGE SCALE GENOMIC DNA]</scope>
    <source>
        <strain evidence="1 2">KACC 18716</strain>
    </source>
</reference>
<evidence type="ECO:0000313" key="2">
    <source>
        <dbReference type="Proteomes" id="UP001220395"/>
    </source>
</evidence>
<gene>
    <name evidence="1" type="ORF">PQ455_10330</name>
</gene>
<protein>
    <submittedName>
        <fullName evidence="1">DUF2313 domain-containing protein</fullName>
    </submittedName>
</protein>